<keyword evidence="1 7" id="KW-0489">Methyltransferase</keyword>
<dbReference type="GO" id="GO:0032259">
    <property type="term" value="P:methylation"/>
    <property type="evidence" value="ECO:0007669"/>
    <property type="project" value="UniProtKB-KW"/>
</dbReference>
<keyword evidence="2 7" id="KW-0808">Transferase</keyword>
<dbReference type="InterPro" id="IPR016461">
    <property type="entry name" value="COMT-like"/>
</dbReference>
<dbReference type="PANTHER" id="PTHR43712">
    <property type="entry name" value="PUTATIVE (AFU_ORTHOLOGUE AFUA_4G14580)-RELATED"/>
    <property type="match status" value="1"/>
</dbReference>
<dbReference type="InterPro" id="IPR029063">
    <property type="entry name" value="SAM-dependent_MTases_sf"/>
</dbReference>
<evidence type="ECO:0000313" key="8">
    <source>
        <dbReference type="Proteomes" id="UP000481288"/>
    </source>
</evidence>
<evidence type="ECO:0000256" key="3">
    <source>
        <dbReference type="ARBA" id="ARBA00022691"/>
    </source>
</evidence>
<organism evidence="7 8">
    <name type="scientific">Lachnellula cervina</name>
    <dbReference type="NCBI Taxonomy" id="1316786"/>
    <lineage>
        <taxon>Eukaryota</taxon>
        <taxon>Fungi</taxon>
        <taxon>Dikarya</taxon>
        <taxon>Ascomycota</taxon>
        <taxon>Pezizomycotina</taxon>
        <taxon>Leotiomycetes</taxon>
        <taxon>Helotiales</taxon>
        <taxon>Lachnaceae</taxon>
        <taxon>Lachnellula</taxon>
    </lineage>
</organism>
<dbReference type="Pfam" id="PF00891">
    <property type="entry name" value="Methyltransf_2"/>
    <property type="match status" value="1"/>
</dbReference>
<dbReference type="Gene3D" id="1.10.10.10">
    <property type="entry name" value="Winged helix-like DNA-binding domain superfamily/Winged helix DNA-binding domain"/>
    <property type="match status" value="1"/>
</dbReference>
<dbReference type="SUPFAM" id="SSF53335">
    <property type="entry name" value="S-adenosyl-L-methionine-dependent methyltransferases"/>
    <property type="match status" value="1"/>
</dbReference>
<proteinExistence type="predicted"/>
<dbReference type="Gene3D" id="3.40.50.150">
    <property type="entry name" value="Vaccinia Virus protein VP39"/>
    <property type="match status" value="1"/>
</dbReference>
<sequence>MSSSTPPAEVSKSVQEAEGFLASLTRTASQHEETRKELLAMYRAQVAALESPLEVIWRMMMEPHQSAALRAAMGMGLVDPIASSESPKTASELASITGADKQLIVRILRPLTTMGIFAEVGYETYAATPTTKILTVPSVGGGFKFMFDQAATSVIHIPHFLAQTSFANPAGPKTAFQSAFTTDLQLFPWLMQHPSPMSNFNDLMTGQRMTRIEWFDFADVHSILFNKHTPNDTDSALLVDIGGGRGHDLEAFRKRFPRHVRGEGKLVVQDLPPVIADIGHGDLHGDIVRQEYDFFTPQPVVGARAYYLRSILHDYSDAKCREILQHVVKAMKPGYSKLLVFEWILPDTGSPLYPALLDINMMALFSGMERTEIQWRELLGSAGLEIVKFWTIGKETEGLIEAVRK</sequence>
<dbReference type="InterPro" id="IPR012967">
    <property type="entry name" value="COMT_dimerisation"/>
</dbReference>
<dbReference type="GO" id="GO:0046983">
    <property type="term" value="F:protein dimerization activity"/>
    <property type="evidence" value="ECO:0007669"/>
    <property type="project" value="InterPro"/>
</dbReference>
<feature type="active site" description="Proton acceptor" evidence="4">
    <location>
        <position position="313"/>
    </location>
</feature>
<protein>
    <submittedName>
        <fullName evidence="7">O-methyltransferase asqD</fullName>
    </submittedName>
</protein>
<keyword evidence="3" id="KW-0949">S-adenosyl-L-methionine</keyword>
<feature type="domain" description="O-methyltransferase C-terminal" evidence="5">
    <location>
        <begin position="237"/>
        <end position="384"/>
    </location>
</feature>
<dbReference type="InterPro" id="IPR036390">
    <property type="entry name" value="WH_DNA-bd_sf"/>
</dbReference>
<dbReference type="PIRSF" id="PIRSF005739">
    <property type="entry name" value="O-mtase"/>
    <property type="match status" value="1"/>
</dbReference>
<dbReference type="OrthoDB" id="1535081at2759"/>
<feature type="domain" description="O-methyltransferase dimerisation" evidence="6">
    <location>
        <begin position="64"/>
        <end position="135"/>
    </location>
</feature>
<dbReference type="InterPro" id="IPR001077">
    <property type="entry name" value="COMT_C"/>
</dbReference>
<dbReference type="AlphaFoldDB" id="A0A7D8YT65"/>
<dbReference type="EMBL" id="QGMG01000025">
    <property type="protein sequence ID" value="TVY58814.1"/>
    <property type="molecule type" value="Genomic_DNA"/>
</dbReference>
<keyword evidence="8" id="KW-1185">Reference proteome</keyword>
<comment type="caution">
    <text evidence="7">The sequence shown here is derived from an EMBL/GenBank/DDBJ whole genome shotgun (WGS) entry which is preliminary data.</text>
</comment>
<evidence type="ECO:0000256" key="1">
    <source>
        <dbReference type="ARBA" id="ARBA00022603"/>
    </source>
</evidence>
<evidence type="ECO:0000256" key="4">
    <source>
        <dbReference type="PIRSR" id="PIRSR005739-1"/>
    </source>
</evidence>
<dbReference type="GO" id="GO:0008171">
    <property type="term" value="F:O-methyltransferase activity"/>
    <property type="evidence" value="ECO:0007669"/>
    <property type="project" value="InterPro"/>
</dbReference>
<dbReference type="PROSITE" id="PS51683">
    <property type="entry name" value="SAM_OMT_II"/>
    <property type="match status" value="1"/>
</dbReference>
<dbReference type="InterPro" id="IPR036388">
    <property type="entry name" value="WH-like_DNA-bd_sf"/>
</dbReference>
<name>A0A7D8YT65_9HELO</name>
<evidence type="ECO:0000259" key="6">
    <source>
        <dbReference type="Pfam" id="PF08100"/>
    </source>
</evidence>
<reference evidence="7 8" key="1">
    <citation type="submission" date="2018-05" db="EMBL/GenBank/DDBJ databases">
        <title>Whole genome sequencing for identification of molecular markers to develop diagnostic detection tools for the regulated plant pathogen Lachnellula willkommii.</title>
        <authorList>
            <person name="Giroux E."/>
            <person name="Bilodeau G."/>
        </authorList>
    </citation>
    <scope>NUCLEOTIDE SEQUENCE [LARGE SCALE GENOMIC DNA]</scope>
    <source>
        <strain evidence="7 8">CBS 625.97</strain>
    </source>
</reference>
<accession>A0A7D8YT65</accession>
<evidence type="ECO:0000256" key="2">
    <source>
        <dbReference type="ARBA" id="ARBA00022679"/>
    </source>
</evidence>
<gene>
    <name evidence="7" type="primary">asqD_0</name>
    <name evidence="7" type="ORF">LCER1_G000583</name>
</gene>
<evidence type="ECO:0000313" key="7">
    <source>
        <dbReference type="EMBL" id="TVY58814.1"/>
    </source>
</evidence>
<dbReference type="Proteomes" id="UP000481288">
    <property type="component" value="Unassembled WGS sequence"/>
</dbReference>
<dbReference type="Pfam" id="PF08100">
    <property type="entry name" value="Dimerisation"/>
    <property type="match status" value="1"/>
</dbReference>
<dbReference type="SUPFAM" id="SSF46785">
    <property type="entry name" value="Winged helix' DNA-binding domain"/>
    <property type="match status" value="1"/>
</dbReference>
<dbReference type="PANTHER" id="PTHR43712:SF1">
    <property type="entry name" value="HYPOTHETICAL O-METHYLTRANSFERASE (EUROFUNG)-RELATED"/>
    <property type="match status" value="1"/>
</dbReference>
<evidence type="ECO:0000259" key="5">
    <source>
        <dbReference type="Pfam" id="PF00891"/>
    </source>
</evidence>